<protein>
    <submittedName>
        <fullName evidence="1">Uncharacterized protein</fullName>
    </submittedName>
</protein>
<accession>A0A834KKP3</accession>
<dbReference type="EMBL" id="JACSEA010000002">
    <property type="protein sequence ID" value="KAF7408400.1"/>
    <property type="molecule type" value="Genomic_DNA"/>
</dbReference>
<comment type="caution">
    <text evidence="1">The sequence shown here is derived from an EMBL/GenBank/DDBJ whole genome shotgun (WGS) entry which is preliminary data.</text>
</comment>
<gene>
    <name evidence="1" type="ORF">HZH66_002937</name>
</gene>
<evidence type="ECO:0000313" key="2">
    <source>
        <dbReference type="Proteomes" id="UP000614350"/>
    </source>
</evidence>
<proteinExistence type="predicted"/>
<reference evidence="1" key="1">
    <citation type="journal article" date="2020" name="G3 (Bethesda)">
        <title>High-Quality Assemblies for Three Invasive Social Wasps from the &lt;i&gt;Vespula&lt;/i&gt; Genus.</title>
        <authorList>
            <person name="Harrop T.W.R."/>
            <person name="Guhlin J."/>
            <person name="McLaughlin G.M."/>
            <person name="Permina E."/>
            <person name="Stockwell P."/>
            <person name="Gilligan J."/>
            <person name="Le Lec M.F."/>
            <person name="Gruber M.A.M."/>
            <person name="Quinn O."/>
            <person name="Lovegrove M."/>
            <person name="Duncan E.J."/>
            <person name="Remnant E.J."/>
            <person name="Van Eeckhoven J."/>
            <person name="Graham B."/>
            <person name="Knapp R.A."/>
            <person name="Langford K.W."/>
            <person name="Kronenberg Z."/>
            <person name="Press M.O."/>
            <person name="Eacker S.M."/>
            <person name="Wilson-Rankin E.E."/>
            <person name="Purcell J."/>
            <person name="Lester P.J."/>
            <person name="Dearden P.K."/>
        </authorList>
    </citation>
    <scope>NUCLEOTIDE SEQUENCE</scope>
    <source>
        <strain evidence="1">Marl-1</strain>
    </source>
</reference>
<dbReference type="AlphaFoldDB" id="A0A834KKP3"/>
<sequence>MPPFGYGLRNPRAWSSEQRIPESPFSSPKSSDLIELFHLTVEIEVKDKDKDIEKVEVEVEVHSSNNSRILSHSGNRSRAGHWVERTFKGEWIAVARKSNLFDAAFVVLSDLLLSLKRSFSGEIPWLEIAIEPDGTSRNRYFESRGDAMA</sequence>
<dbReference type="Proteomes" id="UP000614350">
    <property type="component" value="Unassembled WGS sequence"/>
</dbReference>
<keyword evidence="2" id="KW-1185">Reference proteome</keyword>
<organism evidence="1 2">
    <name type="scientific">Vespula vulgaris</name>
    <name type="common">Yellow jacket</name>
    <name type="synonym">Wasp</name>
    <dbReference type="NCBI Taxonomy" id="7454"/>
    <lineage>
        <taxon>Eukaryota</taxon>
        <taxon>Metazoa</taxon>
        <taxon>Ecdysozoa</taxon>
        <taxon>Arthropoda</taxon>
        <taxon>Hexapoda</taxon>
        <taxon>Insecta</taxon>
        <taxon>Pterygota</taxon>
        <taxon>Neoptera</taxon>
        <taxon>Endopterygota</taxon>
        <taxon>Hymenoptera</taxon>
        <taxon>Apocrita</taxon>
        <taxon>Aculeata</taxon>
        <taxon>Vespoidea</taxon>
        <taxon>Vespidae</taxon>
        <taxon>Vespinae</taxon>
        <taxon>Vespula</taxon>
    </lineage>
</organism>
<evidence type="ECO:0000313" key="1">
    <source>
        <dbReference type="EMBL" id="KAF7408400.1"/>
    </source>
</evidence>
<name>A0A834KKP3_VESVU</name>